<keyword evidence="4" id="KW-0418">Kinase</keyword>
<sequence>MSRPVPAGAAGDPSPPASAYQTPAPRADADRLAGIVEAAFGVAADHVEPLASERDLTARVVARDGSGFIFKLGNAADDPEVLAFENRALQHVRAVDPGLPVPVVVAAPCGRTEVAIALDGHNHVGRLQTFLPGFPAHRARRSAAQSRAFGQGLARLSRALRDFRHPAEARPIIWDMKRAGELEARTVHIDDPEKRRLARDAIRRFAEIAARGDRLRQQVVHNDFHFHNVLLDPEDHDAVSGIIDFGDIVRTPLVYDIAIALSFQMREGEEPLSCAIAFLAAYHAVDPLLPEEAALLVDLIDARNAMTVTISEWRSKLYPEKAPYLLRNNPTATFGLFHFARQDREACRRHFLSACGA</sequence>
<comment type="subcellular location">
    <subcellularLocation>
        <location evidence="1">Cytoplasm</location>
    </subcellularLocation>
</comment>
<evidence type="ECO:0000256" key="3">
    <source>
        <dbReference type="ARBA" id="ARBA00022679"/>
    </source>
</evidence>
<dbReference type="EMBL" id="LWHQ01000051">
    <property type="protein sequence ID" value="OAS19410.1"/>
    <property type="molecule type" value="Genomic_DNA"/>
</dbReference>
<dbReference type="SUPFAM" id="SSF56112">
    <property type="entry name" value="Protein kinase-like (PK-like)"/>
    <property type="match status" value="1"/>
</dbReference>
<gene>
    <name evidence="11" type="ORF">A5481_24830</name>
</gene>
<evidence type="ECO:0000256" key="4">
    <source>
        <dbReference type="ARBA" id="ARBA00022777"/>
    </source>
</evidence>
<dbReference type="STRING" id="427683.A5481_24830"/>
<evidence type="ECO:0000313" key="12">
    <source>
        <dbReference type="Proteomes" id="UP000078316"/>
    </source>
</evidence>
<dbReference type="Gene3D" id="3.90.1200.10">
    <property type="match status" value="1"/>
</dbReference>
<protein>
    <recommendedName>
        <fullName evidence="8">Hydroxylysine kinase</fullName>
        <ecNumber evidence="7">2.7.1.81</ecNumber>
    </recommendedName>
</protein>
<dbReference type="RefSeq" id="WP_048433420.1">
    <property type="nucleotide sequence ID" value="NZ_LWHQ01000051.1"/>
</dbReference>
<dbReference type="GO" id="GO:0005737">
    <property type="term" value="C:cytoplasm"/>
    <property type="evidence" value="ECO:0007669"/>
    <property type="project" value="UniProtKB-SubCell"/>
</dbReference>
<name>A0A179S276_9HYPH</name>
<evidence type="ECO:0000256" key="8">
    <source>
        <dbReference type="ARBA" id="ARBA00040505"/>
    </source>
</evidence>
<comment type="catalytic activity">
    <reaction evidence="5">
        <text>(5R)-5-hydroxy-L-lysine + GTP = (5R)-5-phosphooxy-L-lysine + GDP + H(+)</text>
        <dbReference type="Rhea" id="RHEA:19049"/>
        <dbReference type="ChEBI" id="CHEBI:15378"/>
        <dbReference type="ChEBI" id="CHEBI:37565"/>
        <dbReference type="ChEBI" id="CHEBI:57882"/>
        <dbReference type="ChEBI" id="CHEBI:58189"/>
        <dbReference type="ChEBI" id="CHEBI:58357"/>
        <dbReference type="EC" id="2.7.1.81"/>
    </reaction>
</comment>
<comment type="caution">
    <text evidence="11">The sequence shown here is derived from an EMBL/GenBank/DDBJ whole genome shotgun (WGS) entry which is preliminary data.</text>
</comment>
<evidence type="ECO:0000256" key="2">
    <source>
        <dbReference type="ARBA" id="ARBA00022490"/>
    </source>
</evidence>
<evidence type="ECO:0000256" key="5">
    <source>
        <dbReference type="ARBA" id="ARBA00036820"/>
    </source>
</evidence>
<organism evidence="11 12">
    <name type="scientific">Methylobacterium platani</name>
    <dbReference type="NCBI Taxonomy" id="427683"/>
    <lineage>
        <taxon>Bacteria</taxon>
        <taxon>Pseudomonadati</taxon>
        <taxon>Pseudomonadota</taxon>
        <taxon>Alphaproteobacteria</taxon>
        <taxon>Hyphomicrobiales</taxon>
        <taxon>Methylobacteriaceae</taxon>
        <taxon>Methylobacterium</taxon>
    </lineage>
</organism>
<reference evidence="11 12" key="1">
    <citation type="submission" date="2016-04" db="EMBL/GenBank/DDBJ databases">
        <authorList>
            <person name="Evans L.H."/>
            <person name="Alamgir A."/>
            <person name="Owens N."/>
            <person name="Weber N.D."/>
            <person name="Virtaneva K."/>
            <person name="Barbian K."/>
            <person name="Babar A."/>
            <person name="Rosenke K."/>
        </authorList>
    </citation>
    <scope>NUCLEOTIDE SEQUENCE [LARGE SCALE GENOMIC DNA]</scope>
    <source>
        <strain evidence="11 12">PMB02</strain>
    </source>
</reference>
<evidence type="ECO:0000313" key="11">
    <source>
        <dbReference type="EMBL" id="OAS19410.1"/>
    </source>
</evidence>
<evidence type="ECO:0000256" key="6">
    <source>
        <dbReference type="ARBA" id="ARBA00037368"/>
    </source>
</evidence>
<evidence type="ECO:0000256" key="9">
    <source>
        <dbReference type="SAM" id="MobiDB-lite"/>
    </source>
</evidence>
<dbReference type="PANTHER" id="PTHR21064:SF1">
    <property type="entry name" value="HYDROXYLYSINE KINASE"/>
    <property type="match status" value="1"/>
</dbReference>
<feature type="compositionally biased region" description="Low complexity" evidence="9">
    <location>
        <begin position="1"/>
        <end position="12"/>
    </location>
</feature>
<evidence type="ECO:0000259" key="10">
    <source>
        <dbReference type="Pfam" id="PF01636"/>
    </source>
</evidence>
<accession>A0A179S276</accession>
<dbReference type="InterPro" id="IPR011009">
    <property type="entry name" value="Kinase-like_dom_sf"/>
</dbReference>
<comment type="function">
    <text evidence="6">Catalyzes the GTP-dependent phosphorylation of 5-hydroxy-L-lysine.</text>
</comment>
<dbReference type="PANTHER" id="PTHR21064">
    <property type="entry name" value="AMINOGLYCOSIDE PHOSPHOTRANSFERASE DOMAIN-CONTAINING PROTEIN-RELATED"/>
    <property type="match status" value="1"/>
</dbReference>
<dbReference type="GO" id="GO:0047992">
    <property type="term" value="F:hydroxylysine kinase activity"/>
    <property type="evidence" value="ECO:0007669"/>
    <property type="project" value="UniProtKB-EC"/>
</dbReference>
<feature type="domain" description="Aminoglycoside phosphotransferase" evidence="10">
    <location>
        <begin position="48"/>
        <end position="287"/>
    </location>
</feature>
<keyword evidence="2" id="KW-0963">Cytoplasm</keyword>
<keyword evidence="3" id="KW-0808">Transferase</keyword>
<dbReference type="Proteomes" id="UP000078316">
    <property type="component" value="Unassembled WGS sequence"/>
</dbReference>
<evidence type="ECO:0000256" key="1">
    <source>
        <dbReference type="ARBA" id="ARBA00004496"/>
    </source>
</evidence>
<dbReference type="AlphaFoldDB" id="A0A179S276"/>
<feature type="region of interest" description="Disordered" evidence="9">
    <location>
        <begin position="1"/>
        <end position="25"/>
    </location>
</feature>
<evidence type="ECO:0000256" key="7">
    <source>
        <dbReference type="ARBA" id="ARBA00038873"/>
    </source>
</evidence>
<dbReference type="EC" id="2.7.1.81" evidence="7"/>
<proteinExistence type="predicted"/>
<dbReference type="InterPro" id="IPR050249">
    <property type="entry name" value="Pseudomonas-type_ThrB"/>
</dbReference>
<dbReference type="Pfam" id="PF01636">
    <property type="entry name" value="APH"/>
    <property type="match status" value="1"/>
</dbReference>
<dbReference type="InterPro" id="IPR002575">
    <property type="entry name" value="Aminoglycoside_PTrfase"/>
</dbReference>
<dbReference type="OrthoDB" id="156345at2"/>